<evidence type="ECO:0000313" key="4">
    <source>
        <dbReference type="Proteomes" id="UP000292087"/>
    </source>
</evidence>
<feature type="domain" description="DUF5681" evidence="2">
    <location>
        <begin position="23"/>
        <end position="78"/>
    </location>
</feature>
<dbReference type="Pfam" id="PF18932">
    <property type="entry name" value="DUF5681"/>
    <property type="match status" value="1"/>
</dbReference>
<dbReference type="RefSeq" id="WP_130524348.1">
    <property type="nucleotide sequence ID" value="NZ_SHLZ01000005.1"/>
</dbReference>
<reference evidence="3 4" key="1">
    <citation type="submission" date="2019-02" db="EMBL/GenBank/DDBJ databases">
        <title>WGS of Pseudoxanthomonas species novum from clinical isolates.</title>
        <authorList>
            <person name="Bernier A.-M."/>
            <person name="Bernard K."/>
            <person name="Vachon A."/>
        </authorList>
    </citation>
    <scope>NUCLEOTIDE SEQUENCE [LARGE SCALE GENOMIC DNA]</scope>
    <source>
        <strain evidence="3 4">NML140781</strain>
    </source>
</reference>
<evidence type="ECO:0000256" key="1">
    <source>
        <dbReference type="SAM" id="MobiDB-lite"/>
    </source>
</evidence>
<dbReference type="EMBL" id="SHMF01000004">
    <property type="protein sequence ID" value="TAA33723.1"/>
    <property type="molecule type" value="Genomic_DNA"/>
</dbReference>
<feature type="compositionally biased region" description="Basic and acidic residues" evidence="1">
    <location>
        <begin position="1"/>
        <end position="20"/>
    </location>
</feature>
<accession>A0A4Q8LQY3</accession>
<comment type="caution">
    <text evidence="3">The sequence shown here is derived from an EMBL/GenBank/DDBJ whole genome shotgun (WGS) entry which is preliminary data.</text>
</comment>
<feature type="region of interest" description="Disordered" evidence="1">
    <location>
        <begin position="1"/>
        <end position="35"/>
    </location>
</feature>
<proteinExistence type="predicted"/>
<evidence type="ECO:0000313" key="3">
    <source>
        <dbReference type="EMBL" id="TAA33723.1"/>
    </source>
</evidence>
<protein>
    <recommendedName>
        <fullName evidence="2">DUF5681 domain-containing protein</fullName>
    </recommendedName>
</protein>
<organism evidence="3 4">
    <name type="scientific">Pseudoxanthomonas winnipegensis</name>
    <dbReference type="NCBI Taxonomy" id="2480810"/>
    <lineage>
        <taxon>Bacteria</taxon>
        <taxon>Pseudomonadati</taxon>
        <taxon>Pseudomonadota</taxon>
        <taxon>Gammaproteobacteria</taxon>
        <taxon>Lysobacterales</taxon>
        <taxon>Lysobacteraceae</taxon>
        <taxon>Pseudoxanthomonas</taxon>
    </lineage>
</organism>
<dbReference type="AlphaFoldDB" id="A0A4Q8LQY3"/>
<sequence>MSDASDRKNGSSTEARDSRGRFRSGNPGRARGTRNKATIAAMTLLEKGSQQLMQKAVELAMAGDGTALRLCIERIAPPSRERALAIDLPVPETAADVPATLRAILQAAAQGEITSGEAERLSRTVETFARAHELADFDARLKALEAASAR</sequence>
<gene>
    <name evidence="3" type="ORF">EA656_14895</name>
</gene>
<evidence type="ECO:0000259" key="2">
    <source>
        <dbReference type="Pfam" id="PF18932"/>
    </source>
</evidence>
<dbReference type="InterPro" id="IPR043736">
    <property type="entry name" value="DUF5681"/>
</dbReference>
<name>A0A4Q8LQY3_9GAMM</name>
<dbReference type="Proteomes" id="UP000292087">
    <property type="component" value="Unassembled WGS sequence"/>
</dbReference>